<evidence type="ECO:0000259" key="11">
    <source>
        <dbReference type="Pfam" id="PF02863"/>
    </source>
</evidence>
<evidence type="ECO:0000256" key="9">
    <source>
        <dbReference type="NCBIfam" id="TIGR01529"/>
    </source>
</evidence>
<keyword evidence="3 8" id="KW-0963">Cytoplasm</keyword>
<dbReference type="SUPFAM" id="SSF55252">
    <property type="entry name" value="C-terminal domain of arginine repressor"/>
    <property type="match status" value="1"/>
</dbReference>
<dbReference type="InterPro" id="IPR020899">
    <property type="entry name" value="Arg_repress_C"/>
</dbReference>
<evidence type="ECO:0000256" key="6">
    <source>
        <dbReference type="ARBA" id="ARBA00023125"/>
    </source>
</evidence>
<keyword evidence="4 8" id="KW-0678">Repressor</keyword>
<dbReference type="PANTHER" id="PTHR34471:SF1">
    <property type="entry name" value="ARGININE REPRESSOR"/>
    <property type="match status" value="1"/>
</dbReference>
<dbReference type="AlphaFoldDB" id="A0A7W4Z2X3"/>
<dbReference type="SUPFAM" id="SSF46785">
    <property type="entry name" value="Winged helix' DNA-binding domain"/>
    <property type="match status" value="1"/>
</dbReference>
<name>A0A7W4Z2X3_9ACTN</name>
<keyword evidence="7 8" id="KW-0804">Transcription</keyword>
<evidence type="ECO:0000256" key="3">
    <source>
        <dbReference type="ARBA" id="ARBA00022490"/>
    </source>
</evidence>
<dbReference type="Pfam" id="PF01316">
    <property type="entry name" value="Arg_repressor"/>
    <property type="match status" value="1"/>
</dbReference>
<dbReference type="InterPro" id="IPR036388">
    <property type="entry name" value="WH-like_DNA-bd_sf"/>
</dbReference>
<comment type="caution">
    <text evidence="12">The sequence shown here is derived from an EMBL/GenBank/DDBJ whole genome shotgun (WGS) entry which is preliminary data.</text>
</comment>
<keyword evidence="5 8" id="KW-0805">Transcription regulation</keyword>
<evidence type="ECO:0000313" key="13">
    <source>
        <dbReference type="Proteomes" id="UP000589626"/>
    </source>
</evidence>
<dbReference type="PANTHER" id="PTHR34471">
    <property type="entry name" value="ARGININE REPRESSOR"/>
    <property type="match status" value="1"/>
</dbReference>
<dbReference type="EMBL" id="JACHWR010000003">
    <property type="protein sequence ID" value="MBB3044463.1"/>
    <property type="molecule type" value="Genomic_DNA"/>
</dbReference>
<dbReference type="GO" id="GO:0034618">
    <property type="term" value="F:arginine binding"/>
    <property type="evidence" value="ECO:0007669"/>
    <property type="project" value="InterPro"/>
</dbReference>
<comment type="subcellular location">
    <subcellularLocation>
        <location evidence="1 8">Cytoplasm</location>
    </subcellularLocation>
</comment>
<dbReference type="InterPro" id="IPR036251">
    <property type="entry name" value="Arg_repress_C_sf"/>
</dbReference>
<comment type="similarity">
    <text evidence="2 8">Belongs to the ArgR family.</text>
</comment>
<dbReference type="GO" id="GO:0005737">
    <property type="term" value="C:cytoplasm"/>
    <property type="evidence" value="ECO:0007669"/>
    <property type="project" value="UniProtKB-SubCell"/>
</dbReference>
<dbReference type="UniPathway" id="UPA00068"/>
<keyword evidence="6 8" id="KW-0238">DNA-binding</keyword>
<accession>A0A7W4Z2X3</accession>
<dbReference type="Pfam" id="PF02863">
    <property type="entry name" value="Arg_repressor_C"/>
    <property type="match status" value="1"/>
</dbReference>
<comment type="function">
    <text evidence="8">Regulates arginine biosynthesis genes.</text>
</comment>
<evidence type="ECO:0000256" key="5">
    <source>
        <dbReference type="ARBA" id="ARBA00023015"/>
    </source>
</evidence>
<dbReference type="GO" id="GO:0051259">
    <property type="term" value="P:protein complex oligomerization"/>
    <property type="evidence" value="ECO:0007669"/>
    <property type="project" value="InterPro"/>
</dbReference>
<dbReference type="RefSeq" id="WP_183594331.1">
    <property type="nucleotide sequence ID" value="NZ_JACHWR010000003.1"/>
</dbReference>
<feature type="domain" description="Arginine repressor DNA-binding" evidence="10">
    <location>
        <begin position="9"/>
        <end position="76"/>
    </location>
</feature>
<sequence>MSTALRPTTKSARHQRIVEIVTQHEVRSQGELADLLAESGLRVTQATLSRDLVELDAVKVRTADGALVYAVPAEGGDRRPAAPGETVAAASRLARLCGELLVSAEASANLVVLRTPPGAAQFLASAFDKAEFPEVLGTIAGDDTVLVIGREPTGGDDLARRFLALADAHSHAEQKVDNP</sequence>
<evidence type="ECO:0000256" key="7">
    <source>
        <dbReference type="ARBA" id="ARBA00023163"/>
    </source>
</evidence>
<dbReference type="NCBIfam" id="NF002880">
    <property type="entry name" value="PRK03341.1"/>
    <property type="match status" value="1"/>
</dbReference>
<feature type="domain" description="Arginine repressor C-terminal" evidence="11">
    <location>
        <begin position="98"/>
        <end position="162"/>
    </location>
</feature>
<dbReference type="Gene3D" id="3.30.1360.40">
    <property type="match status" value="1"/>
</dbReference>
<dbReference type="GO" id="GO:0003677">
    <property type="term" value="F:DNA binding"/>
    <property type="evidence" value="ECO:0007669"/>
    <property type="project" value="UniProtKB-KW"/>
</dbReference>
<comment type="pathway">
    <text evidence="8">Amino-acid biosynthesis; L-arginine biosynthesis [regulation].</text>
</comment>
<keyword evidence="8" id="KW-0028">Amino-acid biosynthesis</keyword>
<evidence type="ECO:0000256" key="4">
    <source>
        <dbReference type="ARBA" id="ARBA00022491"/>
    </source>
</evidence>
<dbReference type="GO" id="GO:0003700">
    <property type="term" value="F:DNA-binding transcription factor activity"/>
    <property type="evidence" value="ECO:0007669"/>
    <property type="project" value="UniProtKB-UniRule"/>
</dbReference>
<dbReference type="PRINTS" id="PR01467">
    <property type="entry name" value="ARGREPRESSOR"/>
</dbReference>
<dbReference type="GO" id="GO:0006526">
    <property type="term" value="P:L-arginine biosynthetic process"/>
    <property type="evidence" value="ECO:0007669"/>
    <property type="project" value="UniProtKB-UniPathway"/>
</dbReference>
<keyword evidence="13" id="KW-1185">Reference proteome</keyword>
<protein>
    <recommendedName>
        <fullName evidence="8 9">Arginine repressor</fullName>
    </recommendedName>
</protein>
<evidence type="ECO:0000256" key="8">
    <source>
        <dbReference type="HAMAP-Rule" id="MF_00173"/>
    </source>
</evidence>
<keyword evidence="8" id="KW-0055">Arginine biosynthesis</keyword>
<dbReference type="InterPro" id="IPR020900">
    <property type="entry name" value="Arg_repress_DNA-bd"/>
</dbReference>
<dbReference type="NCBIfam" id="TIGR01529">
    <property type="entry name" value="argR_whole"/>
    <property type="match status" value="1"/>
</dbReference>
<evidence type="ECO:0000256" key="2">
    <source>
        <dbReference type="ARBA" id="ARBA00008316"/>
    </source>
</evidence>
<organism evidence="12 13">
    <name type="scientific">Nocardioides soli</name>
    <dbReference type="NCBI Taxonomy" id="1036020"/>
    <lineage>
        <taxon>Bacteria</taxon>
        <taxon>Bacillati</taxon>
        <taxon>Actinomycetota</taxon>
        <taxon>Actinomycetes</taxon>
        <taxon>Propionibacteriales</taxon>
        <taxon>Nocardioidaceae</taxon>
        <taxon>Nocardioides</taxon>
    </lineage>
</organism>
<dbReference type="InterPro" id="IPR001669">
    <property type="entry name" value="Arg_repress"/>
</dbReference>
<gene>
    <name evidence="8" type="primary">argR</name>
    <name evidence="12" type="ORF">FHU40_004300</name>
</gene>
<reference evidence="12 13" key="1">
    <citation type="submission" date="2020-08" db="EMBL/GenBank/DDBJ databases">
        <title>Sequencing the genomes of 1000 actinobacteria strains.</title>
        <authorList>
            <person name="Klenk H.-P."/>
        </authorList>
    </citation>
    <scope>NUCLEOTIDE SEQUENCE [LARGE SCALE GENOMIC DNA]</scope>
    <source>
        <strain evidence="12 13">DSM 105498</strain>
    </source>
</reference>
<dbReference type="InterPro" id="IPR036390">
    <property type="entry name" value="WH_DNA-bd_sf"/>
</dbReference>
<dbReference type="Gene3D" id="1.10.10.10">
    <property type="entry name" value="Winged helix-like DNA-binding domain superfamily/Winged helix DNA-binding domain"/>
    <property type="match status" value="1"/>
</dbReference>
<evidence type="ECO:0000259" key="10">
    <source>
        <dbReference type="Pfam" id="PF01316"/>
    </source>
</evidence>
<evidence type="ECO:0000256" key="1">
    <source>
        <dbReference type="ARBA" id="ARBA00004496"/>
    </source>
</evidence>
<dbReference type="GO" id="GO:1900079">
    <property type="term" value="P:regulation of arginine biosynthetic process"/>
    <property type="evidence" value="ECO:0007669"/>
    <property type="project" value="UniProtKB-UniRule"/>
</dbReference>
<dbReference type="HAMAP" id="MF_00173">
    <property type="entry name" value="Arg_repressor"/>
    <property type="match status" value="1"/>
</dbReference>
<dbReference type="Proteomes" id="UP000589626">
    <property type="component" value="Unassembled WGS sequence"/>
</dbReference>
<proteinExistence type="inferred from homology"/>
<evidence type="ECO:0000313" key="12">
    <source>
        <dbReference type="EMBL" id="MBB3044463.1"/>
    </source>
</evidence>